<feature type="region of interest" description="Disordered" evidence="1">
    <location>
        <begin position="1"/>
        <end position="62"/>
    </location>
</feature>
<feature type="compositionally biased region" description="Basic and acidic residues" evidence="1">
    <location>
        <begin position="26"/>
        <end position="45"/>
    </location>
</feature>
<dbReference type="EMBL" id="JAWQEG010003170">
    <property type="protein sequence ID" value="KAK3867608.1"/>
    <property type="molecule type" value="Genomic_DNA"/>
</dbReference>
<accession>A0AAE1KAY2</accession>
<comment type="caution">
    <text evidence="2">The sequence shown here is derived from an EMBL/GenBank/DDBJ whole genome shotgun (WGS) entry which is preliminary data.</text>
</comment>
<dbReference type="AlphaFoldDB" id="A0AAE1KAY2"/>
<feature type="compositionally biased region" description="Basic and acidic residues" evidence="1">
    <location>
        <begin position="7"/>
        <end position="20"/>
    </location>
</feature>
<evidence type="ECO:0000256" key="1">
    <source>
        <dbReference type="SAM" id="MobiDB-lite"/>
    </source>
</evidence>
<reference evidence="2" key="1">
    <citation type="submission" date="2023-10" db="EMBL/GenBank/DDBJ databases">
        <title>Genome assemblies of two species of porcelain crab, Petrolisthes cinctipes and Petrolisthes manimaculis (Anomura: Porcellanidae).</title>
        <authorList>
            <person name="Angst P."/>
        </authorList>
    </citation>
    <scope>NUCLEOTIDE SEQUENCE</scope>
    <source>
        <strain evidence="2">PB745_01</strain>
        <tissue evidence="2">Gill</tissue>
    </source>
</reference>
<protein>
    <submittedName>
        <fullName evidence="2">Uncharacterized protein</fullName>
    </submittedName>
</protein>
<sequence length="107" mass="12118">MVKRGRRREEVKRGREVGKEGRRRREGKEGEEEKKVKRGREAGKEGRRRREGKEGEEEEGREGVLVEGVIRMALSTTLAPLLLLLHRFKCWGSSFMVMVGGGGRGAV</sequence>
<evidence type="ECO:0000313" key="2">
    <source>
        <dbReference type="EMBL" id="KAK3867608.1"/>
    </source>
</evidence>
<evidence type="ECO:0000313" key="3">
    <source>
        <dbReference type="Proteomes" id="UP001286313"/>
    </source>
</evidence>
<proteinExistence type="predicted"/>
<keyword evidence="3" id="KW-1185">Reference proteome</keyword>
<dbReference type="Proteomes" id="UP001286313">
    <property type="component" value="Unassembled WGS sequence"/>
</dbReference>
<gene>
    <name evidence="2" type="ORF">Pcinc_026963</name>
</gene>
<organism evidence="2 3">
    <name type="scientific">Petrolisthes cinctipes</name>
    <name type="common">Flat porcelain crab</name>
    <dbReference type="NCBI Taxonomy" id="88211"/>
    <lineage>
        <taxon>Eukaryota</taxon>
        <taxon>Metazoa</taxon>
        <taxon>Ecdysozoa</taxon>
        <taxon>Arthropoda</taxon>
        <taxon>Crustacea</taxon>
        <taxon>Multicrustacea</taxon>
        <taxon>Malacostraca</taxon>
        <taxon>Eumalacostraca</taxon>
        <taxon>Eucarida</taxon>
        <taxon>Decapoda</taxon>
        <taxon>Pleocyemata</taxon>
        <taxon>Anomura</taxon>
        <taxon>Galatheoidea</taxon>
        <taxon>Porcellanidae</taxon>
        <taxon>Petrolisthes</taxon>
    </lineage>
</organism>
<name>A0AAE1KAY2_PETCI</name>